<evidence type="ECO:0000256" key="2">
    <source>
        <dbReference type="SAM" id="MobiDB-lite"/>
    </source>
</evidence>
<evidence type="ECO:0000313" key="3">
    <source>
        <dbReference type="EMBL" id="CAF96925.1"/>
    </source>
</evidence>
<dbReference type="PANTHER" id="PTHR15304:SF2">
    <property type="entry name" value="MYOD FAMILY INHIBITOR DOMAIN-CONTAINING PROTEIN 2"/>
    <property type="match status" value="1"/>
</dbReference>
<reference evidence="3" key="2">
    <citation type="submission" date="2004-02" db="EMBL/GenBank/DDBJ databases">
        <authorList>
            <consortium name="Genoscope"/>
            <consortium name="Whitehead Institute Centre for Genome Research"/>
        </authorList>
    </citation>
    <scope>NUCLEOTIDE SEQUENCE</scope>
</reference>
<dbReference type="InterPro" id="IPR026134">
    <property type="entry name" value="MDFI/MDFIC"/>
</dbReference>
<sequence>MEKPDTPTPEAWSCRFDPTCCIQTVLEAAVGKSAVFGKAHFHVFHRRTPAVAGNPTPSPTRKSLPLGLEDGWRGGEGGADGGLVKTQAGVPFCWLAPCSSPVLLQHSQLPHTETEGEGPGPDGGPRRSSFVSVSRTNQEAGWPAAFHLETAQKSCVEPFGLPDGPAELKAFQRGDGWCCWGLMVMGTERLYFQKTLETERFQSEGRRPDGSWEHERGASGGDGGAQQPNACESSSSSLFSLNMYHDTSSSTDLLSSQLSNKEADCAEMVLSCLFCRFYDLILLLPASCESSAHNCCPSYAYVEAAAESTADGSEDSCVDLDCGLLSSCQDASDCLELAMEVSEICYH</sequence>
<gene>
    <name evidence="3" type="ORF">GSTENG00014137001</name>
</gene>
<proteinExistence type="inferred from homology"/>
<dbReference type="Pfam" id="PF15316">
    <property type="entry name" value="MDFI"/>
    <property type="match status" value="1"/>
</dbReference>
<evidence type="ECO:0000256" key="1">
    <source>
        <dbReference type="ARBA" id="ARBA00025778"/>
    </source>
</evidence>
<dbReference type="AlphaFoldDB" id="Q4SR07"/>
<dbReference type="EMBL" id="CAAE01014528">
    <property type="protein sequence ID" value="CAF96925.1"/>
    <property type="molecule type" value="Genomic_DNA"/>
</dbReference>
<accession>Q4SR07</accession>
<reference evidence="3" key="1">
    <citation type="journal article" date="2004" name="Nature">
        <title>Genome duplication in the teleost fish Tetraodon nigroviridis reveals the early vertebrate proto-karyotype.</title>
        <authorList>
            <person name="Jaillon O."/>
            <person name="Aury J.-M."/>
            <person name="Brunet F."/>
            <person name="Petit J.-L."/>
            <person name="Stange-Thomann N."/>
            <person name="Mauceli E."/>
            <person name="Bouneau L."/>
            <person name="Fischer C."/>
            <person name="Ozouf-Costaz C."/>
            <person name="Bernot A."/>
            <person name="Nicaud S."/>
            <person name="Jaffe D."/>
            <person name="Fisher S."/>
            <person name="Lutfalla G."/>
            <person name="Dossat C."/>
            <person name="Segurens B."/>
            <person name="Dasilva C."/>
            <person name="Salanoubat M."/>
            <person name="Levy M."/>
            <person name="Boudet N."/>
            <person name="Castellano S."/>
            <person name="Anthouard V."/>
            <person name="Jubin C."/>
            <person name="Castelli V."/>
            <person name="Katinka M."/>
            <person name="Vacherie B."/>
            <person name="Biemont C."/>
            <person name="Skalli Z."/>
            <person name="Cattolico L."/>
            <person name="Poulain J."/>
            <person name="De Berardinis V."/>
            <person name="Cruaud C."/>
            <person name="Duprat S."/>
            <person name="Brottier P."/>
            <person name="Coutanceau J.-P."/>
            <person name="Gouzy J."/>
            <person name="Parra G."/>
            <person name="Lardier G."/>
            <person name="Chapple C."/>
            <person name="McKernan K.J."/>
            <person name="McEwan P."/>
            <person name="Bosak S."/>
            <person name="Kellis M."/>
            <person name="Volff J.-N."/>
            <person name="Guigo R."/>
            <person name="Zody M.C."/>
            <person name="Mesirov J."/>
            <person name="Lindblad-Toh K."/>
            <person name="Birren B."/>
            <person name="Nusbaum C."/>
            <person name="Kahn D."/>
            <person name="Robinson-Rechavi M."/>
            <person name="Laudet V."/>
            <person name="Schachter V."/>
            <person name="Quetier F."/>
            <person name="Saurin W."/>
            <person name="Scarpelli C."/>
            <person name="Wincker P."/>
            <person name="Lander E.S."/>
            <person name="Weissenbach J."/>
            <person name="Roest Crollius H."/>
        </authorList>
    </citation>
    <scope>NUCLEOTIDE SEQUENCE [LARGE SCALE GENOMIC DNA]</scope>
</reference>
<dbReference type="KEGG" id="tng:GSTEN00014137G001"/>
<dbReference type="OrthoDB" id="8767764at2759"/>
<dbReference type="PANTHER" id="PTHR15304">
    <property type="entry name" value="MYOD FAMILY INHIBITOR"/>
    <property type="match status" value="1"/>
</dbReference>
<name>Q4SR07_TETNG</name>
<dbReference type="GO" id="GO:0010468">
    <property type="term" value="P:regulation of gene expression"/>
    <property type="evidence" value="ECO:0007669"/>
    <property type="project" value="UniProtKB-ARBA"/>
</dbReference>
<comment type="similarity">
    <text evidence="1">Belongs to the MDFI family.</text>
</comment>
<feature type="compositionally biased region" description="Basic and acidic residues" evidence="2">
    <location>
        <begin position="201"/>
        <end position="217"/>
    </location>
</feature>
<feature type="region of interest" description="Disordered" evidence="2">
    <location>
        <begin position="201"/>
        <end position="233"/>
    </location>
</feature>
<comment type="caution">
    <text evidence="3">The sequence shown here is derived from an EMBL/GenBank/DDBJ whole genome shotgun (WGS) entry which is preliminary data.</text>
</comment>
<organism evidence="3">
    <name type="scientific">Tetraodon nigroviridis</name>
    <name type="common">Spotted green pufferfish</name>
    <name type="synonym">Chelonodon nigroviridis</name>
    <dbReference type="NCBI Taxonomy" id="99883"/>
    <lineage>
        <taxon>Eukaryota</taxon>
        <taxon>Metazoa</taxon>
        <taxon>Chordata</taxon>
        <taxon>Craniata</taxon>
        <taxon>Vertebrata</taxon>
        <taxon>Euteleostomi</taxon>
        <taxon>Actinopterygii</taxon>
        <taxon>Neopterygii</taxon>
        <taxon>Teleostei</taxon>
        <taxon>Neoteleostei</taxon>
        <taxon>Acanthomorphata</taxon>
        <taxon>Eupercaria</taxon>
        <taxon>Tetraodontiformes</taxon>
        <taxon>Tetradontoidea</taxon>
        <taxon>Tetraodontidae</taxon>
        <taxon>Tetraodon</taxon>
    </lineage>
</organism>
<protein>
    <submittedName>
        <fullName evidence="3">(spotted green pufferfish) hypothetical protein</fullName>
    </submittedName>
</protein>
<feature type="region of interest" description="Disordered" evidence="2">
    <location>
        <begin position="108"/>
        <end position="132"/>
    </location>
</feature>